<name>A0A5Q6S2V8_9ACTN</name>
<reference evidence="4 5" key="1">
    <citation type="submission" date="2019-09" db="EMBL/GenBank/DDBJ databases">
        <title>Mumia zhuanghuii sp. nov. isolated from the intestinal contents of plateau pika (Ochotona curzoniae) in the Qinghai-Tibet plateau of China.</title>
        <authorList>
            <person name="Tian Z."/>
        </authorList>
    </citation>
    <scope>NUCLEOTIDE SEQUENCE [LARGE SCALE GENOMIC DNA]</scope>
    <source>
        <strain evidence="5">350</strain>
    </source>
</reference>
<keyword evidence="2" id="KW-0812">Transmembrane</keyword>
<evidence type="ECO:0000313" key="5">
    <source>
        <dbReference type="Proteomes" id="UP000307768"/>
    </source>
</evidence>
<proteinExistence type="inferred from homology"/>
<feature type="transmembrane region" description="Helical" evidence="2">
    <location>
        <begin position="27"/>
        <end position="48"/>
    </location>
</feature>
<comment type="similarity">
    <text evidence="1">Belongs to the EamA transporter family.</text>
</comment>
<feature type="transmembrane region" description="Helical" evidence="2">
    <location>
        <begin position="172"/>
        <end position="191"/>
    </location>
</feature>
<feature type="transmembrane region" description="Helical" evidence="2">
    <location>
        <begin position="291"/>
        <end position="309"/>
    </location>
</feature>
<dbReference type="PANTHER" id="PTHR12715">
    <property type="entry name" value="TRANSPORTER, DRUG/METABOLITE EXPORTER FAMILY"/>
    <property type="match status" value="1"/>
</dbReference>
<dbReference type="SUPFAM" id="SSF103481">
    <property type="entry name" value="Multidrug resistance efflux transporter EmrE"/>
    <property type="match status" value="2"/>
</dbReference>
<dbReference type="InterPro" id="IPR037185">
    <property type="entry name" value="EmrE-like"/>
</dbReference>
<feature type="transmembrane region" description="Helical" evidence="2">
    <location>
        <begin position="54"/>
        <end position="73"/>
    </location>
</feature>
<dbReference type="RefSeq" id="WP_149767763.1">
    <property type="nucleotide sequence ID" value="NZ_VDFQ02000001.1"/>
</dbReference>
<feature type="domain" description="EamA" evidence="3">
    <location>
        <begin position="32"/>
        <end position="163"/>
    </location>
</feature>
<feature type="transmembrane region" description="Helical" evidence="2">
    <location>
        <begin position="234"/>
        <end position="256"/>
    </location>
</feature>
<dbReference type="InterPro" id="IPR000620">
    <property type="entry name" value="EamA_dom"/>
</dbReference>
<protein>
    <submittedName>
        <fullName evidence="4">DMT family transporter</fullName>
    </submittedName>
</protein>
<feature type="transmembrane region" description="Helical" evidence="2">
    <location>
        <begin position="123"/>
        <end position="141"/>
    </location>
</feature>
<dbReference type="AlphaFoldDB" id="A0A5Q6S2V8"/>
<dbReference type="EMBL" id="VDFQ02000001">
    <property type="protein sequence ID" value="KAA1424708.1"/>
    <property type="molecule type" value="Genomic_DNA"/>
</dbReference>
<evidence type="ECO:0000256" key="2">
    <source>
        <dbReference type="SAM" id="Phobius"/>
    </source>
</evidence>
<keyword evidence="2" id="KW-1133">Transmembrane helix</keyword>
<dbReference type="Pfam" id="PF00892">
    <property type="entry name" value="EamA"/>
    <property type="match status" value="2"/>
</dbReference>
<dbReference type="OrthoDB" id="3744378at2"/>
<dbReference type="InterPro" id="IPR052756">
    <property type="entry name" value="Alkyne_AA_exporter"/>
</dbReference>
<feature type="transmembrane region" description="Helical" evidence="2">
    <location>
        <begin position="268"/>
        <end position="285"/>
    </location>
</feature>
<feature type="transmembrane region" description="Helical" evidence="2">
    <location>
        <begin position="203"/>
        <end position="222"/>
    </location>
</feature>
<feature type="transmembrane region" description="Helical" evidence="2">
    <location>
        <begin position="148"/>
        <end position="166"/>
    </location>
</feature>
<sequence>MTLRTSRTPADDPTDTPTDAVKRDLSFAALGLTVVLWASAFVGIRAVGETYSPGALSLGRLAVAALALSVLFLPRQLTTSRREPMPRGRTAWLILGYGVLWFGGYNIALNAGERHIDAGTASMLVQLGPIIIAVIAGLFLGEGFPRTLMIGLAIAFSGVTLIALGGEGSGNELVGVVLCVLAAVLYAAGVLMQKPVMGTVSPLMVTWLGCVIGVVVCLPFVGQLVEETRDASTGAILGVAYLGLFPTALAFTTWAYALRRVGAGPASATTYAAPATAILLSWLFLDEVPTALGFAGGALCLLGVAVTRMRRRTPAA</sequence>
<evidence type="ECO:0000256" key="1">
    <source>
        <dbReference type="ARBA" id="ARBA00007362"/>
    </source>
</evidence>
<keyword evidence="2" id="KW-0472">Membrane</keyword>
<organism evidence="4 5">
    <name type="scientific">Mumia zhuanghuii</name>
    <dbReference type="NCBI Taxonomy" id="2585211"/>
    <lineage>
        <taxon>Bacteria</taxon>
        <taxon>Bacillati</taxon>
        <taxon>Actinomycetota</taxon>
        <taxon>Actinomycetes</taxon>
        <taxon>Propionibacteriales</taxon>
        <taxon>Nocardioidaceae</taxon>
        <taxon>Mumia</taxon>
    </lineage>
</organism>
<gene>
    <name evidence="4" type="ORF">FE697_001950</name>
</gene>
<dbReference type="Proteomes" id="UP000307768">
    <property type="component" value="Unassembled WGS sequence"/>
</dbReference>
<feature type="domain" description="EamA" evidence="3">
    <location>
        <begin position="174"/>
        <end position="307"/>
    </location>
</feature>
<evidence type="ECO:0000313" key="4">
    <source>
        <dbReference type="EMBL" id="KAA1424708.1"/>
    </source>
</evidence>
<comment type="caution">
    <text evidence="4">The sequence shown here is derived from an EMBL/GenBank/DDBJ whole genome shotgun (WGS) entry which is preliminary data.</text>
</comment>
<feature type="transmembrane region" description="Helical" evidence="2">
    <location>
        <begin position="94"/>
        <end position="111"/>
    </location>
</feature>
<evidence type="ECO:0000259" key="3">
    <source>
        <dbReference type="Pfam" id="PF00892"/>
    </source>
</evidence>
<accession>A0A5Q6S2V8</accession>
<dbReference type="GO" id="GO:0016020">
    <property type="term" value="C:membrane"/>
    <property type="evidence" value="ECO:0007669"/>
    <property type="project" value="InterPro"/>
</dbReference>
<dbReference type="PANTHER" id="PTHR12715:SF4">
    <property type="entry name" value="EAMA DOMAIN-CONTAINING PROTEIN"/>
    <property type="match status" value="1"/>
</dbReference>